<dbReference type="EMBL" id="PDJJ01000001">
    <property type="protein sequence ID" value="PFG44496.1"/>
    <property type="molecule type" value="Genomic_DNA"/>
</dbReference>
<reference evidence="1 2" key="1">
    <citation type="submission" date="2017-10" db="EMBL/GenBank/DDBJ databases">
        <title>Sequencing the genomes of 1000 actinobacteria strains.</title>
        <authorList>
            <person name="Klenk H.-P."/>
        </authorList>
    </citation>
    <scope>NUCLEOTIDE SEQUENCE [LARGE SCALE GENOMIC DNA]</scope>
    <source>
        <strain evidence="1 2">DSM 21863</strain>
    </source>
</reference>
<dbReference type="OrthoDB" id="3778264at2"/>
<evidence type="ECO:0000313" key="1">
    <source>
        <dbReference type="EMBL" id="PFG44496.1"/>
    </source>
</evidence>
<dbReference type="RefSeq" id="WP_098464689.1">
    <property type="nucleotide sequence ID" value="NZ_PDJJ01000001.1"/>
</dbReference>
<comment type="caution">
    <text evidence="1">The sequence shown here is derived from an EMBL/GenBank/DDBJ whole genome shotgun (WGS) entry which is preliminary data.</text>
</comment>
<sequence length="132" mass="14055">MPIFEKVLESRFVDQYGAALAPSFGFVDSSAAVEVDLPGTPEQVSAAVHAVVAANKHQVAGESDDKRTIAVITRKTWLSWELATGIEITPTAQGSHVAIYVANMPGRPTALLDGKKNKKSAQKLADQIRAAL</sequence>
<proteinExistence type="predicted"/>
<protein>
    <submittedName>
        <fullName evidence="1">Uncharacterized protein</fullName>
    </submittedName>
</protein>
<dbReference type="AlphaFoldDB" id="A0A2A9F126"/>
<keyword evidence="2" id="KW-1185">Reference proteome</keyword>
<name>A0A2A9F126_9MICO</name>
<dbReference type="Proteomes" id="UP000224130">
    <property type="component" value="Unassembled WGS sequence"/>
</dbReference>
<accession>A0A2A9F126</accession>
<evidence type="ECO:0000313" key="2">
    <source>
        <dbReference type="Proteomes" id="UP000224130"/>
    </source>
</evidence>
<gene>
    <name evidence="1" type="ORF">ATJ88_3221</name>
</gene>
<organism evidence="1 2">
    <name type="scientific">Isoptericola jiangsuensis</name>
    <dbReference type="NCBI Taxonomy" id="548579"/>
    <lineage>
        <taxon>Bacteria</taxon>
        <taxon>Bacillati</taxon>
        <taxon>Actinomycetota</taxon>
        <taxon>Actinomycetes</taxon>
        <taxon>Micrococcales</taxon>
        <taxon>Promicromonosporaceae</taxon>
        <taxon>Isoptericola</taxon>
    </lineage>
</organism>